<evidence type="ECO:0000313" key="7">
    <source>
        <dbReference type="Proteomes" id="UP001589733"/>
    </source>
</evidence>
<dbReference type="Proteomes" id="UP001589733">
    <property type="component" value="Unassembled WGS sequence"/>
</dbReference>
<protein>
    <submittedName>
        <fullName evidence="6">Substrate-binding periplasmic protein</fullName>
    </submittedName>
</protein>
<evidence type="ECO:0000256" key="4">
    <source>
        <dbReference type="RuleBase" id="RU003744"/>
    </source>
</evidence>
<reference evidence="6 7" key="1">
    <citation type="submission" date="2024-09" db="EMBL/GenBank/DDBJ databases">
        <authorList>
            <person name="Sun Q."/>
            <person name="Mori K."/>
        </authorList>
    </citation>
    <scope>NUCLEOTIDE SEQUENCE [LARGE SCALE GENOMIC DNA]</scope>
    <source>
        <strain evidence="6 7">JCM 13503</strain>
    </source>
</reference>
<evidence type="ECO:0000313" key="6">
    <source>
        <dbReference type="EMBL" id="MFB9990529.1"/>
    </source>
</evidence>
<accession>A0ABV6ASP9</accession>
<dbReference type="RefSeq" id="WP_380004538.1">
    <property type="nucleotide sequence ID" value="NZ_JBHLYR010000006.1"/>
</dbReference>
<proteinExistence type="inferred from homology"/>
<dbReference type="InterPro" id="IPR001638">
    <property type="entry name" value="Solute-binding_3/MltF_N"/>
</dbReference>
<gene>
    <name evidence="6" type="ORF">ACFFLM_00820</name>
</gene>
<dbReference type="CDD" id="cd13530">
    <property type="entry name" value="PBP2_peptides_like"/>
    <property type="match status" value="1"/>
</dbReference>
<dbReference type="Pfam" id="PF00497">
    <property type="entry name" value="SBP_bac_3"/>
    <property type="match status" value="1"/>
</dbReference>
<evidence type="ECO:0000256" key="3">
    <source>
        <dbReference type="ARBA" id="ARBA00022729"/>
    </source>
</evidence>
<evidence type="ECO:0000256" key="2">
    <source>
        <dbReference type="ARBA" id="ARBA00010333"/>
    </source>
</evidence>
<keyword evidence="7" id="KW-1185">Reference proteome</keyword>
<dbReference type="PANTHER" id="PTHR35936:SF19">
    <property type="entry name" value="AMINO-ACID-BINDING PROTEIN YXEM-RELATED"/>
    <property type="match status" value="1"/>
</dbReference>
<comment type="caution">
    <text evidence="6">The sequence shown here is derived from an EMBL/GenBank/DDBJ whole genome shotgun (WGS) entry which is preliminary data.</text>
</comment>
<evidence type="ECO:0000259" key="5">
    <source>
        <dbReference type="SMART" id="SM00062"/>
    </source>
</evidence>
<keyword evidence="3" id="KW-0732">Signal</keyword>
<dbReference type="EMBL" id="JBHLYR010000006">
    <property type="protein sequence ID" value="MFB9990529.1"/>
    <property type="molecule type" value="Genomic_DNA"/>
</dbReference>
<feature type="domain" description="Solute-binding protein family 3/N-terminal" evidence="5">
    <location>
        <begin position="20"/>
        <end position="237"/>
    </location>
</feature>
<sequence length="240" mass="25752">MPLFSFAQARTLTEIRASGVLRLATSADYEPFNFMQDGQFAGFEVELGNLLAKQMNLKAVWVKHPFDTLLNDFKTGGYDVVIAAHAITSTRAKIVDFTNPHSCGGNVLLARSGGPLTSKGLEGRRIGAEAGSINLGFLQKLPFQKQIEVYRTSDLAIRSVALGEVDAVLVDRLGAVKALETYSKAGLTIGETLWSTSSGMAVEKGNAGLRSALNVALGKVLKDGSYAATSQKFFKTDIRC</sequence>
<dbReference type="InterPro" id="IPR018313">
    <property type="entry name" value="SBP_3_CS"/>
</dbReference>
<comment type="subcellular location">
    <subcellularLocation>
        <location evidence="1">Cell envelope</location>
    </subcellularLocation>
</comment>
<comment type="similarity">
    <text evidence="2 4">Belongs to the bacterial solute-binding protein 3 family.</text>
</comment>
<name>A0ABV6ASP9_9DEIO</name>
<dbReference type="SUPFAM" id="SSF53850">
    <property type="entry name" value="Periplasmic binding protein-like II"/>
    <property type="match status" value="1"/>
</dbReference>
<evidence type="ECO:0000256" key="1">
    <source>
        <dbReference type="ARBA" id="ARBA00004196"/>
    </source>
</evidence>
<dbReference type="PROSITE" id="PS01039">
    <property type="entry name" value="SBP_BACTERIAL_3"/>
    <property type="match status" value="1"/>
</dbReference>
<dbReference type="PANTHER" id="PTHR35936">
    <property type="entry name" value="MEMBRANE-BOUND LYTIC MUREIN TRANSGLYCOSYLASE F"/>
    <property type="match status" value="1"/>
</dbReference>
<organism evidence="6 7">
    <name type="scientific">Deinococcus oregonensis</name>
    <dbReference type="NCBI Taxonomy" id="1805970"/>
    <lineage>
        <taxon>Bacteria</taxon>
        <taxon>Thermotogati</taxon>
        <taxon>Deinococcota</taxon>
        <taxon>Deinococci</taxon>
        <taxon>Deinococcales</taxon>
        <taxon>Deinococcaceae</taxon>
        <taxon>Deinococcus</taxon>
    </lineage>
</organism>
<dbReference type="Gene3D" id="3.40.190.10">
    <property type="entry name" value="Periplasmic binding protein-like II"/>
    <property type="match status" value="2"/>
</dbReference>
<dbReference type="SMART" id="SM00062">
    <property type="entry name" value="PBPb"/>
    <property type="match status" value="1"/>
</dbReference>